<dbReference type="GO" id="GO:0005886">
    <property type="term" value="C:plasma membrane"/>
    <property type="evidence" value="ECO:0007669"/>
    <property type="project" value="UniProtKB-SubCell"/>
</dbReference>
<dbReference type="SUPFAM" id="SSF111352">
    <property type="entry name" value="Ammonium transporter"/>
    <property type="match status" value="1"/>
</dbReference>
<feature type="transmembrane region" description="Helical" evidence="8">
    <location>
        <begin position="107"/>
        <end position="130"/>
    </location>
</feature>
<evidence type="ECO:0000256" key="2">
    <source>
        <dbReference type="ARBA" id="ARBA00005887"/>
    </source>
</evidence>
<keyword evidence="7 8" id="KW-0924">Ammonia transport</keyword>
<comment type="similarity">
    <text evidence="2 8">Belongs to the ammonia transporter channel (TC 1.A.11.2) family.</text>
</comment>
<dbReference type="PANTHER" id="PTHR11730">
    <property type="entry name" value="AMMONIUM TRANSPORTER"/>
    <property type="match status" value="1"/>
</dbReference>
<dbReference type="InterPro" id="IPR001932">
    <property type="entry name" value="PPM-type_phosphatase-like_dom"/>
</dbReference>
<feature type="transmembrane region" description="Helical" evidence="8">
    <location>
        <begin position="371"/>
        <end position="393"/>
    </location>
</feature>
<evidence type="ECO:0000256" key="7">
    <source>
        <dbReference type="ARBA" id="ARBA00023177"/>
    </source>
</evidence>
<accession>A0A1M6TKR2</accession>
<dbReference type="RefSeq" id="WP_073123761.1">
    <property type="nucleotide sequence ID" value="NZ_FRAA01000006.1"/>
</dbReference>
<feature type="domain" description="PPM-type phosphatase" evidence="10">
    <location>
        <begin position="566"/>
        <end position="761"/>
    </location>
</feature>
<evidence type="ECO:0000256" key="4">
    <source>
        <dbReference type="ARBA" id="ARBA00022692"/>
    </source>
</evidence>
<feature type="transmembrane region" description="Helical" evidence="8">
    <location>
        <begin position="251"/>
        <end position="274"/>
    </location>
</feature>
<feature type="transmembrane region" description="Helical" evidence="8">
    <location>
        <begin position="67"/>
        <end position="87"/>
    </location>
</feature>
<sequence length="762" mass="83969">MHPNSNLALLGLVSTPPEGAGFVRLNIDDLWVLVAAALVFFMQAGFKVLETGMVKKEHRSSIGAKNLLDWVAGSIAFFLVGFAFMFGDSIDGFLGLDYFFGQGLDSGKILIFFLFQLAFAGTALTIVSGAMSGRTGVVAYFIVSLITATLIYPVFGHWAWGNLWNPDNQPWLASMGFMDFAGSTVVHSTGAWVAVMGIYMVGPRLGRYDAYGRIQPTKASDYAYSILGVMILWLGWWGFNGGSTLAFNEDVVKIILNTNLAGAAACFTGFFHAYLFQNKKDVIEKIAGGSLTGLVAITACCNVVTPISSLMIGALAGVIHNIFYVVISEKWKLDDPVGAIAVHGIGGVFGTMSVALFGQEELLMHSRWMQLGIQFMGVATCFLFTTAVSYVMFTVIKKTIGLRVSPIEEKKGSFVGNYDLEVGINEVDDQTVSQVSIRISDKGYNIYSVIEYLSISQERRKKMVAEDRIKYMDESGGIIPPLVAVRQLGMMLDSMKDEATAERDELRNKQTEYDSSLQHVSSLQSAMLEDESGLKDLFGEAFLIFKPRKKVSGDFYWFKQISEYKILIVSNCTGMGVSGGFLGMLGISLIKEIFSNNKLLYPDKVLKLLDKKFDHALRTRTLSAKLKDAMDVSIIIVDELKQKIYFSGANNGLLHFTASGLSEYQGSKWPVGQTPDDDKAIFTREVISYLPGESIYLYTNGYYNQVNESGNSLGIDSFKAQLKQAHKMDIDTQQNILLDDLHEWQGAAEQTDDVLVVGLKLR</sequence>
<dbReference type="AlphaFoldDB" id="A0A1M6TKR2"/>
<comment type="subcellular location">
    <subcellularLocation>
        <location evidence="8">Cell membrane</location>
        <topology evidence="8">Multi-pass membrane protein</topology>
    </subcellularLocation>
    <subcellularLocation>
        <location evidence="1">Membrane</location>
        <topology evidence="1">Multi-pass membrane protein</topology>
    </subcellularLocation>
</comment>
<dbReference type="GO" id="GO:0097272">
    <property type="term" value="P:ammonium homeostasis"/>
    <property type="evidence" value="ECO:0007669"/>
    <property type="project" value="TreeGrafter"/>
</dbReference>
<dbReference type="InterPro" id="IPR024041">
    <property type="entry name" value="NH4_transpt_AmtB-like_dom"/>
</dbReference>
<evidence type="ECO:0000313" key="12">
    <source>
        <dbReference type="Proteomes" id="UP000184474"/>
    </source>
</evidence>
<dbReference type="Gene3D" id="1.10.3430.10">
    <property type="entry name" value="Ammonium transporter AmtB like domains"/>
    <property type="match status" value="1"/>
</dbReference>
<dbReference type="Proteomes" id="UP000184474">
    <property type="component" value="Unassembled WGS sequence"/>
</dbReference>
<dbReference type="STRING" id="156994.SAMN04488028_10688"/>
<evidence type="ECO:0000259" key="10">
    <source>
        <dbReference type="Pfam" id="PF07228"/>
    </source>
</evidence>
<feature type="transmembrane region" description="Helical" evidence="8">
    <location>
        <begin position="339"/>
        <end position="359"/>
    </location>
</feature>
<feature type="domain" description="Ammonium transporter AmtB-like" evidence="9">
    <location>
        <begin position="30"/>
        <end position="417"/>
    </location>
</feature>
<dbReference type="InterPro" id="IPR018047">
    <property type="entry name" value="Ammonium_transpt_CS"/>
</dbReference>
<dbReference type="EMBL" id="FRAA01000006">
    <property type="protein sequence ID" value="SHK57662.1"/>
    <property type="molecule type" value="Genomic_DNA"/>
</dbReference>
<feature type="transmembrane region" description="Helical" evidence="8">
    <location>
        <begin position="180"/>
        <end position="201"/>
    </location>
</feature>
<dbReference type="InterPro" id="IPR036457">
    <property type="entry name" value="PPM-type-like_dom_sf"/>
</dbReference>
<feature type="transmembrane region" description="Helical" evidence="8">
    <location>
        <begin position="137"/>
        <end position="160"/>
    </location>
</feature>
<dbReference type="PANTHER" id="PTHR11730:SF89">
    <property type="entry name" value="AMMONIUM TRANSPORTER SLL0108-RELATED"/>
    <property type="match status" value="1"/>
</dbReference>
<evidence type="ECO:0000256" key="3">
    <source>
        <dbReference type="ARBA" id="ARBA00022448"/>
    </source>
</evidence>
<evidence type="ECO:0000259" key="9">
    <source>
        <dbReference type="Pfam" id="PF00909"/>
    </source>
</evidence>
<keyword evidence="3 8" id="KW-0813">Transport</keyword>
<dbReference type="InterPro" id="IPR001905">
    <property type="entry name" value="Ammonium_transpt"/>
</dbReference>
<keyword evidence="5 8" id="KW-1133">Transmembrane helix</keyword>
<reference evidence="12" key="1">
    <citation type="submission" date="2016-11" db="EMBL/GenBank/DDBJ databases">
        <authorList>
            <person name="Varghese N."/>
            <person name="Submissions S."/>
        </authorList>
    </citation>
    <scope>NUCLEOTIDE SEQUENCE [LARGE SCALE GENOMIC DNA]</scope>
    <source>
        <strain evidence="12">DSM 26134</strain>
    </source>
</reference>
<evidence type="ECO:0000256" key="1">
    <source>
        <dbReference type="ARBA" id="ARBA00004141"/>
    </source>
</evidence>
<feature type="transmembrane region" description="Helical" evidence="8">
    <location>
        <begin position="311"/>
        <end position="327"/>
    </location>
</feature>
<dbReference type="Pfam" id="PF07228">
    <property type="entry name" value="SpoIIE"/>
    <property type="match status" value="1"/>
</dbReference>
<dbReference type="Gene3D" id="3.60.40.10">
    <property type="entry name" value="PPM-type phosphatase domain"/>
    <property type="match status" value="1"/>
</dbReference>
<protein>
    <recommendedName>
        <fullName evidence="8">Ammonium transporter</fullName>
    </recommendedName>
</protein>
<evidence type="ECO:0000256" key="6">
    <source>
        <dbReference type="ARBA" id="ARBA00023136"/>
    </source>
</evidence>
<dbReference type="InterPro" id="IPR029020">
    <property type="entry name" value="Ammonium/urea_transptr"/>
</dbReference>
<gene>
    <name evidence="11" type="ORF">SAMN04488028_10688</name>
</gene>
<feature type="transmembrane region" description="Helical" evidence="8">
    <location>
        <begin position="222"/>
        <end position="239"/>
    </location>
</feature>
<keyword evidence="6 8" id="KW-0472">Membrane</keyword>
<dbReference type="GO" id="GO:0008519">
    <property type="term" value="F:ammonium channel activity"/>
    <property type="evidence" value="ECO:0007669"/>
    <property type="project" value="InterPro"/>
</dbReference>
<name>A0A1M6TKR2_REIAG</name>
<evidence type="ECO:0000256" key="8">
    <source>
        <dbReference type="RuleBase" id="RU362002"/>
    </source>
</evidence>
<dbReference type="NCBIfam" id="TIGR00836">
    <property type="entry name" value="amt"/>
    <property type="match status" value="1"/>
</dbReference>
<evidence type="ECO:0000256" key="5">
    <source>
        <dbReference type="ARBA" id="ARBA00022989"/>
    </source>
</evidence>
<organism evidence="11 12">
    <name type="scientific">Reichenbachiella agariperforans</name>
    <dbReference type="NCBI Taxonomy" id="156994"/>
    <lineage>
        <taxon>Bacteria</taxon>
        <taxon>Pseudomonadati</taxon>
        <taxon>Bacteroidota</taxon>
        <taxon>Cytophagia</taxon>
        <taxon>Cytophagales</taxon>
        <taxon>Reichenbachiellaceae</taxon>
        <taxon>Reichenbachiella</taxon>
    </lineage>
</organism>
<feature type="transmembrane region" description="Helical" evidence="8">
    <location>
        <begin position="30"/>
        <end position="46"/>
    </location>
</feature>
<dbReference type="PROSITE" id="PS01219">
    <property type="entry name" value="AMMONIUM_TRANSP"/>
    <property type="match status" value="1"/>
</dbReference>
<dbReference type="Pfam" id="PF00909">
    <property type="entry name" value="Ammonium_transp"/>
    <property type="match status" value="1"/>
</dbReference>
<keyword evidence="12" id="KW-1185">Reference proteome</keyword>
<proteinExistence type="inferred from homology"/>
<keyword evidence="4 8" id="KW-0812">Transmembrane</keyword>
<evidence type="ECO:0000313" key="11">
    <source>
        <dbReference type="EMBL" id="SHK57662.1"/>
    </source>
</evidence>